<evidence type="ECO:0000259" key="1">
    <source>
        <dbReference type="Pfam" id="PF24864"/>
    </source>
</evidence>
<organism evidence="2 3">
    <name type="scientific">Zopfia rhizophila CBS 207.26</name>
    <dbReference type="NCBI Taxonomy" id="1314779"/>
    <lineage>
        <taxon>Eukaryota</taxon>
        <taxon>Fungi</taxon>
        <taxon>Dikarya</taxon>
        <taxon>Ascomycota</taxon>
        <taxon>Pezizomycotina</taxon>
        <taxon>Dothideomycetes</taxon>
        <taxon>Dothideomycetes incertae sedis</taxon>
        <taxon>Zopfiaceae</taxon>
        <taxon>Zopfia</taxon>
    </lineage>
</organism>
<dbReference type="OrthoDB" id="4757095at2759"/>
<name>A0A6A6DQ14_9PEZI</name>
<evidence type="ECO:0000313" key="2">
    <source>
        <dbReference type="EMBL" id="KAF2180468.1"/>
    </source>
</evidence>
<keyword evidence="3" id="KW-1185">Reference proteome</keyword>
<gene>
    <name evidence="2" type="ORF">K469DRAFT_753425</name>
</gene>
<dbReference type="AlphaFoldDB" id="A0A6A6DQ14"/>
<dbReference type="Proteomes" id="UP000800200">
    <property type="component" value="Unassembled WGS sequence"/>
</dbReference>
<proteinExistence type="predicted"/>
<dbReference type="Pfam" id="PF24864">
    <property type="entry name" value="DUF7730"/>
    <property type="match status" value="1"/>
</dbReference>
<reference evidence="2" key="1">
    <citation type="journal article" date="2020" name="Stud. Mycol.">
        <title>101 Dothideomycetes genomes: a test case for predicting lifestyles and emergence of pathogens.</title>
        <authorList>
            <person name="Haridas S."/>
            <person name="Albert R."/>
            <person name="Binder M."/>
            <person name="Bloem J."/>
            <person name="Labutti K."/>
            <person name="Salamov A."/>
            <person name="Andreopoulos B."/>
            <person name="Baker S."/>
            <person name="Barry K."/>
            <person name="Bills G."/>
            <person name="Bluhm B."/>
            <person name="Cannon C."/>
            <person name="Castanera R."/>
            <person name="Culley D."/>
            <person name="Daum C."/>
            <person name="Ezra D."/>
            <person name="Gonzalez J."/>
            <person name="Henrissat B."/>
            <person name="Kuo A."/>
            <person name="Liang C."/>
            <person name="Lipzen A."/>
            <person name="Lutzoni F."/>
            <person name="Magnuson J."/>
            <person name="Mondo S."/>
            <person name="Nolan M."/>
            <person name="Ohm R."/>
            <person name="Pangilinan J."/>
            <person name="Park H.-J."/>
            <person name="Ramirez L."/>
            <person name="Alfaro M."/>
            <person name="Sun H."/>
            <person name="Tritt A."/>
            <person name="Yoshinaga Y."/>
            <person name="Zwiers L.-H."/>
            <person name="Turgeon B."/>
            <person name="Goodwin S."/>
            <person name="Spatafora J."/>
            <person name="Crous P."/>
            <person name="Grigoriev I."/>
        </authorList>
    </citation>
    <scope>NUCLEOTIDE SEQUENCE</scope>
    <source>
        <strain evidence="2">CBS 207.26</strain>
    </source>
</reference>
<sequence>MPQLESTLLLTPAEIRHGIYLYLLPDRIHVRLRGDKFCLSACLEPGRGGDEDGSKPFTYVSANTLDGHERKFSRNGFSDPVWARRLRSTWGPHWKCEENVLDKYFESKFNATLLLVCKRMFFEVVDLLARTAVVHITDLETVNYLNERTVMPSTPLSIFPSLLLEVTQLSITLRLPLRFYQSLERPEDAVTSGPELAGAIKTWLRLGSTFSQLKNLTRLRLWLDHDEPCSCKETGQNHLEVIHKPDFPFLLDIIDFAETPMAEVEEEERAWWRDGIDVEREVEEMNKPRWEHFTF</sequence>
<evidence type="ECO:0000313" key="3">
    <source>
        <dbReference type="Proteomes" id="UP000800200"/>
    </source>
</evidence>
<feature type="domain" description="DUF7730" evidence="1">
    <location>
        <begin position="3"/>
        <end position="223"/>
    </location>
</feature>
<dbReference type="EMBL" id="ML994658">
    <property type="protein sequence ID" value="KAF2180468.1"/>
    <property type="molecule type" value="Genomic_DNA"/>
</dbReference>
<protein>
    <recommendedName>
        <fullName evidence="1">DUF7730 domain-containing protein</fullName>
    </recommendedName>
</protein>
<accession>A0A6A6DQ14</accession>
<dbReference type="InterPro" id="IPR056632">
    <property type="entry name" value="DUF7730"/>
</dbReference>